<reference evidence="1" key="1">
    <citation type="submission" date="2021-02" db="EMBL/GenBank/DDBJ databases">
        <authorList>
            <consortium name="DOE Joint Genome Institute"/>
            <person name="Ahrendt S."/>
            <person name="Looney B.P."/>
            <person name="Miyauchi S."/>
            <person name="Morin E."/>
            <person name="Drula E."/>
            <person name="Courty P.E."/>
            <person name="Chicoki N."/>
            <person name="Fauchery L."/>
            <person name="Kohler A."/>
            <person name="Kuo A."/>
            <person name="Labutti K."/>
            <person name="Pangilinan J."/>
            <person name="Lipzen A."/>
            <person name="Riley R."/>
            <person name="Andreopoulos W."/>
            <person name="He G."/>
            <person name="Johnson J."/>
            <person name="Barry K.W."/>
            <person name="Grigoriev I.V."/>
            <person name="Nagy L."/>
            <person name="Hibbett D."/>
            <person name="Henrissat B."/>
            <person name="Matheny P.B."/>
            <person name="Labbe J."/>
            <person name="Martin F."/>
        </authorList>
    </citation>
    <scope>NUCLEOTIDE SEQUENCE</scope>
    <source>
        <strain evidence="1">EC-137</strain>
    </source>
</reference>
<dbReference type="Proteomes" id="UP000814128">
    <property type="component" value="Unassembled WGS sequence"/>
</dbReference>
<organism evidence="1 2">
    <name type="scientific">Vararia minispora EC-137</name>
    <dbReference type="NCBI Taxonomy" id="1314806"/>
    <lineage>
        <taxon>Eukaryota</taxon>
        <taxon>Fungi</taxon>
        <taxon>Dikarya</taxon>
        <taxon>Basidiomycota</taxon>
        <taxon>Agaricomycotina</taxon>
        <taxon>Agaricomycetes</taxon>
        <taxon>Russulales</taxon>
        <taxon>Lachnocladiaceae</taxon>
        <taxon>Vararia</taxon>
    </lineage>
</organism>
<keyword evidence="2" id="KW-1185">Reference proteome</keyword>
<sequence>MENTSLRPQPDASSTTPAQYARQTVISAASSPSTSSKLAYDNLPTSTVFGKDFNEHSAAIEYVENIEPAFCGFDEKVRELSLAARRMRGGIDLFTSSFKLHTQLLQLQAALRSGYHVEKYEKPSTRWSKDTDNIPETVVGTCDGLEGLMKCLLQFAGHFGLVEQEPLMSLHDCFVCLAGQLDLGSTLPTPTEKQILLSSLRALRPKLRLAERALRLFVDHDVPAILARQDFESSSMLLVITISTFFSGVSVSAIQVSVALQSSAPSLDAAVNACFILSLILSVAASIVQLLAIFWQSSVHRSDSKDVLRIHEYFLLDMPLFFLSWSMTGFVLGVVLFSWASQRIAVSVIITVIVLILMFLFMGAFVPVITDIGNSVITRERGLIQTADGRIPVVSFTWNRRIRVTYHRLVEISRRLKIFPIFPISREAGQEA</sequence>
<protein>
    <submittedName>
        <fullName evidence="1">Uncharacterized protein</fullName>
    </submittedName>
</protein>
<proteinExistence type="predicted"/>
<name>A0ACB8Q9E6_9AGAM</name>
<gene>
    <name evidence="1" type="ORF">K488DRAFT_90054</name>
</gene>
<evidence type="ECO:0000313" key="1">
    <source>
        <dbReference type="EMBL" id="KAI0028150.1"/>
    </source>
</evidence>
<reference evidence="1" key="2">
    <citation type="journal article" date="2022" name="New Phytol.">
        <title>Evolutionary transition to the ectomycorrhizal habit in the genomes of a hyperdiverse lineage of mushroom-forming fungi.</title>
        <authorList>
            <person name="Looney B."/>
            <person name="Miyauchi S."/>
            <person name="Morin E."/>
            <person name="Drula E."/>
            <person name="Courty P.E."/>
            <person name="Kohler A."/>
            <person name="Kuo A."/>
            <person name="LaButti K."/>
            <person name="Pangilinan J."/>
            <person name="Lipzen A."/>
            <person name="Riley R."/>
            <person name="Andreopoulos W."/>
            <person name="He G."/>
            <person name="Johnson J."/>
            <person name="Nolan M."/>
            <person name="Tritt A."/>
            <person name="Barry K.W."/>
            <person name="Grigoriev I.V."/>
            <person name="Nagy L.G."/>
            <person name="Hibbett D."/>
            <person name="Henrissat B."/>
            <person name="Matheny P.B."/>
            <person name="Labbe J."/>
            <person name="Martin F.M."/>
        </authorList>
    </citation>
    <scope>NUCLEOTIDE SEQUENCE</scope>
    <source>
        <strain evidence="1">EC-137</strain>
    </source>
</reference>
<accession>A0ACB8Q9E6</accession>
<evidence type="ECO:0000313" key="2">
    <source>
        <dbReference type="Proteomes" id="UP000814128"/>
    </source>
</evidence>
<dbReference type="EMBL" id="MU273787">
    <property type="protein sequence ID" value="KAI0028150.1"/>
    <property type="molecule type" value="Genomic_DNA"/>
</dbReference>
<comment type="caution">
    <text evidence="1">The sequence shown here is derived from an EMBL/GenBank/DDBJ whole genome shotgun (WGS) entry which is preliminary data.</text>
</comment>